<sequence length="253" mass="28563">MINTSPLIGSFKNDLDLCLYLVKHQQLVELALNMITASGCKKSITQRKKAKAANKFDALSEKANQPTTWQIANYINEDNWTNFMKCHMDMIDVQKTFEEQCVNINMFTDFIQSAFNLFVQEELLDQEVVNDVKDLNYKMVDMEVFTADREEALQQINISSQDPSCKTLFINDDFDYSFSTAPDALDSISDMMSNNNQLINNNFKSSSFTTSNALSSALDTISSSDQSIVTSEIELQESETECTQSIADSGINF</sequence>
<name>A0A9N9IKS2_9GLOM</name>
<accession>A0A9N9IKS2</accession>
<reference evidence="1" key="1">
    <citation type="submission" date="2021-06" db="EMBL/GenBank/DDBJ databases">
        <authorList>
            <person name="Kallberg Y."/>
            <person name="Tangrot J."/>
            <person name="Rosling A."/>
        </authorList>
    </citation>
    <scope>NUCLEOTIDE SEQUENCE</scope>
    <source>
        <strain evidence="1">MA453B</strain>
    </source>
</reference>
<dbReference type="Proteomes" id="UP000789405">
    <property type="component" value="Unassembled WGS sequence"/>
</dbReference>
<dbReference type="EMBL" id="CAJVPY010013437">
    <property type="protein sequence ID" value="CAG8740531.1"/>
    <property type="molecule type" value="Genomic_DNA"/>
</dbReference>
<proteinExistence type="predicted"/>
<organism evidence="1 2">
    <name type="scientific">Dentiscutata erythropus</name>
    <dbReference type="NCBI Taxonomy" id="1348616"/>
    <lineage>
        <taxon>Eukaryota</taxon>
        <taxon>Fungi</taxon>
        <taxon>Fungi incertae sedis</taxon>
        <taxon>Mucoromycota</taxon>
        <taxon>Glomeromycotina</taxon>
        <taxon>Glomeromycetes</taxon>
        <taxon>Diversisporales</taxon>
        <taxon>Gigasporaceae</taxon>
        <taxon>Dentiscutata</taxon>
    </lineage>
</organism>
<dbReference type="AlphaFoldDB" id="A0A9N9IKS2"/>
<evidence type="ECO:0000313" key="2">
    <source>
        <dbReference type="Proteomes" id="UP000789405"/>
    </source>
</evidence>
<comment type="caution">
    <text evidence="1">The sequence shown here is derived from an EMBL/GenBank/DDBJ whole genome shotgun (WGS) entry which is preliminary data.</text>
</comment>
<keyword evidence="2" id="KW-1185">Reference proteome</keyword>
<dbReference type="OrthoDB" id="2409700at2759"/>
<protein>
    <submittedName>
        <fullName evidence="1">9095_t:CDS:1</fullName>
    </submittedName>
</protein>
<evidence type="ECO:0000313" key="1">
    <source>
        <dbReference type="EMBL" id="CAG8740531.1"/>
    </source>
</evidence>
<gene>
    <name evidence="1" type="ORF">DERYTH_LOCUS15966</name>
</gene>